<evidence type="ECO:0000256" key="1">
    <source>
        <dbReference type="ARBA" id="ARBA00022701"/>
    </source>
</evidence>
<evidence type="ECO:0000256" key="7">
    <source>
        <dbReference type="SAM" id="MobiDB-lite"/>
    </source>
</evidence>
<evidence type="ECO:0000256" key="5">
    <source>
        <dbReference type="PROSITE-ProRule" id="PRU00283"/>
    </source>
</evidence>
<feature type="region of interest" description="Disordered" evidence="7">
    <location>
        <begin position="503"/>
        <end position="562"/>
    </location>
</feature>
<dbReference type="Pfam" id="PF00225">
    <property type="entry name" value="Kinesin"/>
    <property type="match status" value="1"/>
</dbReference>
<evidence type="ECO:0000256" key="3">
    <source>
        <dbReference type="ARBA" id="ARBA00022840"/>
    </source>
</evidence>
<dbReference type="GO" id="GO:0005871">
    <property type="term" value="C:kinesin complex"/>
    <property type="evidence" value="ECO:0007669"/>
    <property type="project" value="TreeGrafter"/>
</dbReference>
<protein>
    <submittedName>
        <fullName evidence="9">Kinesin family member 20</fullName>
    </submittedName>
</protein>
<dbReference type="OrthoDB" id="123929at2759"/>
<evidence type="ECO:0000256" key="2">
    <source>
        <dbReference type="ARBA" id="ARBA00022741"/>
    </source>
</evidence>
<dbReference type="GO" id="GO:0005874">
    <property type="term" value="C:microtubule"/>
    <property type="evidence" value="ECO:0007669"/>
    <property type="project" value="UniProtKB-KW"/>
</dbReference>
<feature type="domain" description="Kinesin motor" evidence="8">
    <location>
        <begin position="119"/>
        <end position="460"/>
    </location>
</feature>
<dbReference type="InterPro" id="IPR036961">
    <property type="entry name" value="Kinesin_motor_dom_sf"/>
</dbReference>
<dbReference type="GO" id="GO:0007018">
    <property type="term" value="P:microtubule-based movement"/>
    <property type="evidence" value="ECO:0007669"/>
    <property type="project" value="InterPro"/>
</dbReference>
<keyword evidence="3 5" id="KW-0067">ATP-binding</keyword>
<dbReference type="SMART" id="SM00129">
    <property type="entry name" value="KISc"/>
    <property type="match status" value="1"/>
</dbReference>
<dbReference type="PANTHER" id="PTHR24115:SF1008">
    <property type="entry name" value="KINESIN-LIKE PROTEIN SUBITO"/>
    <property type="match status" value="1"/>
</dbReference>
<evidence type="ECO:0000256" key="4">
    <source>
        <dbReference type="ARBA" id="ARBA00023175"/>
    </source>
</evidence>
<organism evidence="9 10">
    <name type="scientific">Fistulifera solaris</name>
    <name type="common">Oleaginous diatom</name>
    <dbReference type="NCBI Taxonomy" id="1519565"/>
    <lineage>
        <taxon>Eukaryota</taxon>
        <taxon>Sar</taxon>
        <taxon>Stramenopiles</taxon>
        <taxon>Ochrophyta</taxon>
        <taxon>Bacillariophyta</taxon>
        <taxon>Bacillariophyceae</taxon>
        <taxon>Bacillariophycidae</taxon>
        <taxon>Naviculales</taxon>
        <taxon>Naviculaceae</taxon>
        <taxon>Fistulifera</taxon>
    </lineage>
</organism>
<dbReference type="GO" id="GO:0008017">
    <property type="term" value="F:microtubule binding"/>
    <property type="evidence" value="ECO:0007669"/>
    <property type="project" value="InterPro"/>
</dbReference>
<feature type="compositionally biased region" description="Basic and acidic residues" evidence="7">
    <location>
        <begin position="539"/>
        <end position="550"/>
    </location>
</feature>
<accession>A0A1Z5JZF1</accession>
<dbReference type="AlphaFoldDB" id="A0A1Z5JZF1"/>
<dbReference type="PROSITE" id="PS50067">
    <property type="entry name" value="KINESIN_MOTOR_2"/>
    <property type="match status" value="1"/>
</dbReference>
<comment type="caution">
    <text evidence="9">The sequence shown here is derived from an EMBL/GenBank/DDBJ whole genome shotgun (WGS) entry which is preliminary data.</text>
</comment>
<dbReference type="GO" id="GO:0005524">
    <property type="term" value="F:ATP binding"/>
    <property type="evidence" value="ECO:0007669"/>
    <property type="project" value="UniProtKB-UniRule"/>
</dbReference>
<sequence>MERINESSILSDKENDIPDMINYEESDLNNSRIDQDVSYFPDANVSLESERDLNTTLNDTIQLKKNLGETFDQLTKPGQSEPGSFRLSVAEKIHEFEMKPPHTLPFDSFESESEPEAKNFSVYLRLRPTANSDNTIEILPKTTVAGKSVQKIRTHAPASSHSFKVARAGGSSTVKEFEFAEVFAQDASQQAVYERTVSPYINGVLAGESGLVFCYGITNAGKTYTVTGPDKTLTSESVNQSWGLLPRALKHLFELSGNNGTPYLSLHMSYFEIYNEKIFDLLSVETMTGRTAAHLKKSLHSISLHRVPSLADGLTFISQAKTNRRCATNSINKESSRSHAICQIQVLNESSNIKSNLWIVDLAGSERSKRTGGLRQQEAANINMSLMTLNQCLEGLRSSAGDKKNAVIPWRDSKLTRLFAAHWMGPYANRTSMVINVNPAASDFDETQHVLSYSSVARNIDTSSIPKEKAAPAVTVEYDNNGHRMVSGKPTLSQKIVNVIKKLSPHRFNASRKRKENSDDHDANSSDVFNFPVNHKKSRTELVKKDEKNAPHGSNSTDQKEINSLKMKVSVLEVENQMLKTQNNELQADVDQLRDQIESIEADVRDEVAEEMESQMRAMSQQYDDIIEKMKLQMEHLVSSGTVASASKLRPSRGEQKIVELTEQLEECEEEMQRMRKDQEDQIAVISAKFEEEVSKKDAELHSLREKLEKVLKGKYVNSFAIQIERSNETLVREEGGCSQGSSPSNPILLDDTQSTPDSLDVECEEIDEKNTQQTDIVCSPDPAFPLSRKNKNSVRHPFEELSSNSQSEQHSEVCWMKPNATLKQDPSTGFFLRPKGRKPKDAEYWDKNRGAWRLSVAMNDL</sequence>
<feature type="coiled-coil region" evidence="6">
    <location>
        <begin position="658"/>
        <end position="707"/>
    </location>
</feature>
<dbReference type="PANTHER" id="PTHR24115">
    <property type="entry name" value="KINESIN-RELATED"/>
    <property type="match status" value="1"/>
</dbReference>
<keyword evidence="2 5" id="KW-0547">Nucleotide-binding</keyword>
<dbReference type="SUPFAM" id="SSF52540">
    <property type="entry name" value="P-loop containing nucleoside triphosphate hydrolases"/>
    <property type="match status" value="1"/>
</dbReference>
<keyword evidence="4 5" id="KW-0505">Motor protein</keyword>
<evidence type="ECO:0000313" key="9">
    <source>
        <dbReference type="EMBL" id="GAX19218.1"/>
    </source>
</evidence>
<keyword evidence="10" id="KW-1185">Reference proteome</keyword>
<dbReference type="Gene3D" id="3.40.850.10">
    <property type="entry name" value="Kinesin motor domain"/>
    <property type="match status" value="1"/>
</dbReference>
<gene>
    <name evidence="9" type="ORF">FisN_4Lh197</name>
</gene>
<evidence type="ECO:0000313" key="10">
    <source>
        <dbReference type="Proteomes" id="UP000198406"/>
    </source>
</evidence>
<dbReference type="InterPro" id="IPR027417">
    <property type="entry name" value="P-loop_NTPase"/>
</dbReference>
<feature type="coiled-coil region" evidence="6">
    <location>
        <begin position="562"/>
        <end position="629"/>
    </location>
</feature>
<name>A0A1Z5JZF1_FISSO</name>
<feature type="binding site" evidence="5">
    <location>
        <begin position="216"/>
        <end position="223"/>
    </location>
    <ligand>
        <name>ATP</name>
        <dbReference type="ChEBI" id="CHEBI:30616"/>
    </ligand>
</feature>
<dbReference type="InParanoid" id="A0A1Z5JZF1"/>
<dbReference type="EMBL" id="BDSP01000136">
    <property type="protein sequence ID" value="GAX19218.1"/>
    <property type="molecule type" value="Genomic_DNA"/>
</dbReference>
<keyword evidence="6" id="KW-0175">Coiled coil</keyword>
<dbReference type="InterPro" id="IPR001752">
    <property type="entry name" value="Kinesin_motor_dom"/>
</dbReference>
<dbReference type="GO" id="GO:0003777">
    <property type="term" value="F:microtubule motor activity"/>
    <property type="evidence" value="ECO:0007669"/>
    <property type="project" value="InterPro"/>
</dbReference>
<dbReference type="GO" id="GO:0005634">
    <property type="term" value="C:nucleus"/>
    <property type="evidence" value="ECO:0007669"/>
    <property type="project" value="TreeGrafter"/>
</dbReference>
<evidence type="ECO:0000256" key="6">
    <source>
        <dbReference type="SAM" id="Coils"/>
    </source>
</evidence>
<dbReference type="Proteomes" id="UP000198406">
    <property type="component" value="Unassembled WGS sequence"/>
</dbReference>
<comment type="similarity">
    <text evidence="5">Belongs to the TRAFAC class myosin-kinesin ATPase superfamily. Kinesin family.</text>
</comment>
<dbReference type="InterPro" id="IPR027640">
    <property type="entry name" value="Kinesin-like_fam"/>
</dbReference>
<keyword evidence="1" id="KW-0493">Microtubule</keyword>
<evidence type="ECO:0000259" key="8">
    <source>
        <dbReference type="PROSITE" id="PS50067"/>
    </source>
</evidence>
<feature type="compositionally biased region" description="Basic residues" evidence="7">
    <location>
        <begin position="503"/>
        <end position="515"/>
    </location>
</feature>
<reference evidence="9 10" key="1">
    <citation type="journal article" date="2015" name="Plant Cell">
        <title>Oil accumulation by the oleaginous diatom Fistulifera solaris as revealed by the genome and transcriptome.</title>
        <authorList>
            <person name="Tanaka T."/>
            <person name="Maeda Y."/>
            <person name="Veluchamy A."/>
            <person name="Tanaka M."/>
            <person name="Abida H."/>
            <person name="Marechal E."/>
            <person name="Bowler C."/>
            <person name="Muto M."/>
            <person name="Sunaga Y."/>
            <person name="Tanaka M."/>
            <person name="Yoshino T."/>
            <person name="Taniguchi T."/>
            <person name="Fukuda Y."/>
            <person name="Nemoto M."/>
            <person name="Matsumoto M."/>
            <person name="Wong P.S."/>
            <person name="Aburatani S."/>
            <person name="Fujibuchi W."/>
        </authorList>
    </citation>
    <scope>NUCLEOTIDE SEQUENCE [LARGE SCALE GENOMIC DNA]</scope>
    <source>
        <strain evidence="9 10">JPCC DA0580</strain>
    </source>
</reference>
<dbReference type="PRINTS" id="PR00380">
    <property type="entry name" value="KINESINHEAVY"/>
</dbReference>
<dbReference type="GO" id="GO:0016887">
    <property type="term" value="F:ATP hydrolysis activity"/>
    <property type="evidence" value="ECO:0007669"/>
    <property type="project" value="TreeGrafter"/>
</dbReference>
<proteinExistence type="inferred from homology"/>